<protein>
    <submittedName>
        <fullName evidence="2">Uncharacterized protein</fullName>
    </submittedName>
</protein>
<feature type="compositionally biased region" description="Low complexity" evidence="1">
    <location>
        <begin position="24"/>
        <end position="42"/>
    </location>
</feature>
<feature type="region of interest" description="Disordered" evidence="1">
    <location>
        <begin position="1"/>
        <end position="114"/>
    </location>
</feature>
<comment type="caution">
    <text evidence="2">The sequence shown here is derived from an EMBL/GenBank/DDBJ whole genome shotgun (WGS) entry which is preliminary data.</text>
</comment>
<feature type="compositionally biased region" description="Basic and acidic residues" evidence="1">
    <location>
        <begin position="8"/>
        <end position="18"/>
    </location>
</feature>
<keyword evidence="3" id="KW-1185">Reference proteome</keyword>
<proteinExistence type="predicted"/>
<accession>A0AAV5GPF6</accession>
<sequence>MLARSHGPRLDHNQENPRLHKTPARAGKNAAAAPLAGPAPVTGGKGVLTQTARSGRVLGAKDRNQGKAGAAESAGLLFPDKPVASTSQAQAGPSCAPRQQPPHQQFKTPLPNKTLRPLQDMCTPATGVRPRHAPPLVLGSPDVSMEGDVEEEQPGPQIEEDREVEYAGPSARDYDEPYIPDHPEPDYTTAGYGKALRAMPLVPMDDPADWLLQDEAERGLFRAEMEDSLQFSPSRSARRKTCQWGFEHAFHYRSNADDGSRLIGRVSVCSHGHAALVCGRAPTPPFFHLCRDASGSATGATLSPAQASAKRKAVAEAAERELGIFGVVDSADDLEVMEGMGALGFGDEEPGEFRLDLGL</sequence>
<dbReference type="Proteomes" id="UP001342314">
    <property type="component" value="Unassembled WGS sequence"/>
</dbReference>
<evidence type="ECO:0000313" key="3">
    <source>
        <dbReference type="Proteomes" id="UP001342314"/>
    </source>
</evidence>
<name>A0AAV5GPF6_9BASI</name>
<dbReference type="EMBL" id="BQKY01000008">
    <property type="protein sequence ID" value="GJN91257.1"/>
    <property type="molecule type" value="Genomic_DNA"/>
</dbReference>
<evidence type="ECO:0000313" key="2">
    <source>
        <dbReference type="EMBL" id="GJN91257.1"/>
    </source>
</evidence>
<reference evidence="2 3" key="1">
    <citation type="submission" date="2021-12" db="EMBL/GenBank/DDBJ databases">
        <title>High titer production of polyol ester of fatty acids by Rhodotorula paludigena BS15 towards product separation-free biomass refinery.</title>
        <authorList>
            <person name="Mano J."/>
            <person name="Ono H."/>
            <person name="Tanaka T."/>
            <person name="Naito K."/>
            <person name="Sushida H."/>
            <person name="Ike M."/>
            <person name="Tokuyasu K."/>
            <person name="Kitaoka M."/>
        </authorList>
    </citation>
    <scope>NUCLEOTIDE SEQUENCE [LARGE SCALE GENOMIC DNA]</scope>
    <source>
        <strain evidence="2 3">BS15</strain>
    </source>
</reference>
<dbReference type="AlphaFoldDB" id="A0AAV5GPF6"/>
<organism evidence="2 3">
    <name type="scientific">Rhodotorula paludigena</name>
    <dbReference type="NCBI Taxonomy" id="86838"/>
    <lineage>
        <taxon>Eukaryota</taxon>
        <taxon>Fungi</taxon>
        <taxon>Dikarya</taxon>
        <taxon>Basidiomycota</taxon>
        <taxon>Pucciniomycotina</taxon>
        <taxon>Microbotryomycetes</taxon>
        <taxon>Sporidiobolales</taxon>
        <taxon>Sporidiobolaceae</taxon>
        <taxon>Rhodotorula</taxon>
    </lineage>
</organism>
<gene>
    <name evidence="2" type="ORF">Rhopal_004276-T1</name>
</gene>
<evidence type="ECO:0000256" key="1">
    <source>
        <dbReference type="SAM" id="MobiDB-lite"/>
    </source>
</evidence>